<name>A0A9N9RMB3_9DIPT</name>
<keyword evidence="9" id="KW-1185">Reference proteome</keyword>
<dbReference type="PROSITE" id="PS51364">
    <property type="entry name" value="TB"/>
    <property type="match status" value="1"/>
</dbReference>
<reference evidence="8" key="1">
    <citation type="submission" date="2022-01" db="EMBL/GenBank/DDBJ databases">
        <authorList>
            <person name="King R."/>
        </authorList>
    </citation>
    <scope>NUCLEOTIDE SEQUENCE</scope>
</reference>
<dbReference type="InterPro" id="IPR003645">
    <property type="entry name" value="Fol_N"/>
</dbReference>
<evidence type="ECO:0000256" key="4">
    <source>
        <dbReference type="ARBA" id="ARBA00023180"/>
    </source>
</evidence>
<organism evidence="8 9">
    <name type="scientific">Chironomus riparius</name>
    <dbReference type="NCBI Taxonomy" id="315576"/>
    <lineage>
        <taxon>Eukaryota</taxon>
        <taxon>Metazoa</taxon>
        <taxon>Ecdysozoa</taxon>
        <taxon>Arthropoda</taxon>
        <taxon>Hexapoda</taxon>
        <taxon>Insecta</taxon>
        <taxon>Pterygota</taxon>
        <taxon>Neoptera</taxon>
        <taxon>Endopterygota</taxon>
        <taxon>Diptera</taxon>
        <taxon>Nematocera</taxon>
        <taxon>Chironomoidea</taxon>
        <taxon>Chironomidae</taxon>
        <taxon>Chironominae</taxon>
        <taxon>Chironomus</taxon>
    </lineage>
</organism>
<evidence type="ECO:0000256" key="2">
    <source>
        <dbReference type="ARBA" id="ARBA00022737"/>
    </source>
</evidence>
<dbReference type="InterPro" id="IPR036773">
    <property type="entry name" value="TB_dom_sf"/>
</dbReference>
<feature type="domain" description="Kazal-like" evidence="7">
    <location>
        <begin position="377"/>
        <end position="430"/>
    </location>
</feature>
<dbReference type="SMART" id="SM00280">
    <property type="entry name" value="KAZAL"/>
    <property type="match status" value="3"/>
</dbReference>
<gene>
    <name evidence="8" type="ORF">CHIRRI_LOCUS2534</name>
</gene>
<keyword evidence="4" id="KW-0325">Glycoprotein</keyword>
<protein>
    <recommendedName>
        <fullName evidence="10">Follistatin</fullName>
    </recommendedName>
</protein>
<dbReference type="CDD" id="cd00104">
    <property type="entry name" value="KAZAL_FS"/>
    <property type="match status" value="3"/>
</dbReference>
<dbReference type="EMBL" id="OU895877">
    <property type="protein sequence ID" value="CAG9799569.1"/>
    <property type="molecule type" value="Genomic_DNA"/>
</dbReference>
<feature type="signal peptide" evidence="5">
    <location>
        <begin position="1"/>
        <end position="24"/>
    </location>
</feature>
<dbReference type="PROSITE" id="PS51465">
    <property type="entry name" value="KAZAL_2"/>
    <property type="match status" value="3"/>
</dbReference>
<sequence length="430" mass="48268">MCYVKIYLCLVTIILSQILHFCDAGSCFDKIDSNGKCSGLVANSVSKEECCARFGVAYSDSLSMNDGRIFGIMAGIRQEDCKPCKESCDNTKCGDGKRCIMKRGQPKCVCAPNCKATATINKTRKVGVNGGFTAFQLPEMKNVNRHYSIVRPPITETMQNDDPTIININRNAKKFQQKLNQSAEAAVDSKNNNNTSNAARKIEWKFRSGYFNENSIHTANFKEIYLGNIPKFSHYNPVCGTDGKTYKNECQLQKRACRQENKKLELQHQGFCKTGSCKFINCLNGKQCIEDQNFLPQCINCPKCSQKNRTLDLKKLVCGVDGITYRSMCELRQKSCKIGKSIQPAYRGPCTESVSCNHCLKTERCLPDLITNKPSCVYCKRPNGRCPVETKMRKVCGNNNITYRSKCHLMRDSCNTGFLISVKHEGPCRS</sequence>
<dbReference type="GO" id="GO:0050840">
    <property type="term" value="F:extracellular matrix binding"/>
    <property type="evidence" value="ECO:0007669"/>
    <property type="project" value="TreeGrafter"/>
</dbReference>
<dbReference type="Pfam" id="PF00050">
    <property type="entry name" value="Kazal_1"/>
    <property type="match status" value="1"/>
</dbReference>
<dbReference type="PANTHER" id="PTHR13866:SF29">
    <property type="entry name" value="FOLLISTATIN"/>
    <property type="match status" value="1"/>
</dbReference>
<accession>A0A9N9RMB3</accession>
<keyword evidence="2" id="KW-0677">Repeat</keyword>
<feature type="domain" description="Kazal-like" evidence="7">
    <location>
        <begin position="234"/>
        <end position="274"/>
    </location>
</feature>
<dbReference type="PANTHER" id="PTHR13866">
    <property type="entry name" value="SPARC OSTEONECTIN"/>
    <property type="match status" value="1"/>
</dbReference>
<dbReference type="GO" id="GO:0005509">
    <property type="term" value="F:calcium ion binding"/>
    <property type="evidence" value="ECO:0007669"/>
    <property type="project" value="TreeGrafter"/>
</dbReference>
<evidence type="ECO:0000259" key="6">
    <source>
        <dbReference type="PROSITE" id="PS51364"/>
    </source>
</evidence>
<dbReference type="SUPFAM" id="SSF57581">
    <property type="entry name" value="TB module/8-cys domain"/>
    <property type="match status" value="1"/>
</dbReference>
<evidence type="ECO:0000259" key="7">
    <source>
        <dbReference type="PROSITE" id="PS51465"/>
    </source>
</evidence>
<dbReference type="Proteomes" id="UP001153620">
    <property type="component" value="Chromosome 1"/>
</dbReference>
<dbReference type="OrthoDB" id="192611at2759"/>
<dbReference type="SUPFAM" id="SSF100895">
    <property type="entry name" value="Kazal-type serine protease inhibitors"/>
    <property type="match status" value="3"/>
</dbReference>
<feature type="domain" description="Kazal-like" evidence="7">
    <location>
        <begin position="292"/>
        <end position="352"/>
    </location>
</feature>
<evidence type="ECO:0008006" key="10">
    <source>
        <dbReference type="Google" id="ProtNLM"/>
    </source>
</evidence>
<dbReference type="Gene3D" id="3.30.60.30">
    <property type="match status" value="3"/>
</dbReference>
<feature type="chain" id="PRO_5040451702" description="Follistatin" evidence="5">
    <location>
        <begin position="25"/>
        <end position="430"/>
    </location>
</feature>
<evidence type="ECO:0000256" key="5">
    <source>
        <dbReference type="SAM" id="SignalP"/>
    </source>
</evidence>
<reference evidence="8" key="2">
    <citation type="submission" date="2022-10" db="EMBL/GenBank/DDBJ databases">
        <authorList>
            <consortium name="ENA_rothamsted_submissions"/>
            <consortium name="culmorum"/>
            <person name="King R."/>
        </authorList>
    </citation>
    <scope>NUCLEOTIDE SEQUENCE</scope>
</reference>
<evidence type="ECO:0000313" key="8">
    <source>
        <dbReference type="EMBL" id="CAG9799569.1"/>
    </source>
</evidence>
<dbReference type="GO" id="GO:0005615">
    <property type="term" value="C:extracellular space"/>
    <property type="evidence" value="ECO:0007669"/>
    <property type="project" value="TreeGrafter"/>
</dbReference>
<dbReference type="Gene3D" id="3.90.290.10">
    <property type="entry name" value="TGF-beta binding (TB) domain"/>
    <property type="match status" value="1"/>
</dbReference>
<dbReference type="Pfam" id="PF21333">
    <property type="entry name" value="FST_N"/>
    <property type="match status" value="1"/>
</dbReference>
<proteinExistence type="predicted"/>
<dbReference type="InterPro" id="IPR002350">
    <property type="entry name" value="Kazal_dom"/>
</dbReference>
<evidence type="ECO:0000313" key="9">
    <source>
        <dbReference type="Proteomes" id="UP001153620"/>
    </source>
</evidence>
<dbReference type="AlphaFoldDB" id="A0A9N9RMB3"/>
<evidence type="ECO:0000256" key="3">
    <source>
        <dbReference type="ARBA" id="ARBA00023157"/>
    </source>
</evidence>
<keyword evidence="3" id="KW-1015">Disulfide bond</keyword>
<dbReference type="GO" id="GO:0005518">
    <property type="term" value="F:collagen binding"/>
    <property type="evidence" value="ECO:0007669"/>
    <property type="project" value="TreeGrafter"/>
</dbReference>
<evidence type="ECO:0000256" key="1">
    <source>
        <dbReference type="ARBA" id="ARBA00022729"/>
    </source>
</evidence>
<dbReference type="Pfam" id="PF07648">
    <property type="entry name" value="Kazal_2"/>
    <property type="match status" value="2"/>
</dbReference>
<dbReference type="InterPro" id="IPR017878">
    <property type="entry name" value="TB_dom"/>
</dbReference>
<feature type="domain" description="TB" evidence="6">
    <location>
        <begin position="25"/>
        <end position="84"/>
    </location>
</feature>
<dbReference type="InterPro" id="IPR036058">
    <property type="entry name" value="Kazal_dom_sf"/>
</dbReference>
<dbReference type="SMART" id="SM00274">
    <property type="entry name" value="FOLN"/>
    <property type="match status" value="2"/>
</dbReference>
<keyword evidence="1 5" id="KW-0732">Signal</keyword>